<comment type="caution">
    <text evidence="1">The sequence shown here is derived from an EMBL/GenBank/DDBJ whole genome shotgun (WGS) entry which is preliminary data.</text>
</comment>
<gene>
    <name evidence="1" type="ORF">GCM10022223_51060</name>
</gene>
<reference evidence="2" key="1">
    <citation type="journal article" date="2019" name="Int. J. Syst. Evol. Microbiol.">
        <title>The Global Catalogue of Microorganisms (GCM) 10K type strain sequencing project: providing services to taxonomists for standard genome sequencing and annotation.</title>
        <authorList>
            <consortium name="The Broad Institute Genomics Platform"/>
            <consortium name="The Broad Institute Genome Sequencing Center for Infectious Disease"/>
            <person name="Wu L."/>
            <person name="Ma J."/>
        </authorList>
    </citation>
    <scope>NUCLEOTIDE SEQUENCE [LARGE SCALE GENOMIC DNA]</scope>
    <source>
        <strain evidence="2">JCM 16902</strain>
    </source>
</reference>
<proteinExistence type="predicted"/>
<name>A0ABP7A9I9_9ACTN</name>
<sequence length="79" mass="8377">MAYSVITQEMPLRVPAGVSPGKSPASEGTARFATVESSMARNVAPAASSPVVREPVAREPAVRAVRDPVVDTNRTFPRK</sequence>
<organism evidence="1 2">
    <name type="scientific">Kineosporia mesophila</name>
    <dbReference type="NCBI Taxonomy" id="566012"/>
    <lineage>
        <taxon>Bacteria</taxon>
        <taxon>Bacillati</taxon>
        <taxon>Actinomycetota</taxon>
        <taxon>Actinomycetes</taxon>
        <taxon>Kineosporiales</taxon>
        <taxon>Kineosporiaceae</taxon>
        <taxon>Kineosporia</taxon>
    </lineage>
</organism>
<keyword evidence="2" id="KW-1185">Reference proteome</keyword>
<dbReference type="EMBL" id="BAAAZO010000010">
    <property type="protein sequence ID" value="GAA3627557.1"/>
    <property type="molecule type" value="Genomic_DNA"/>
</dbReference>
<evidence type="ECO:0000313" key="2">
    <source>
        <dbReference type="Proteomes" id="UP001501074"/>
    </source>
</evidence>
<dbReference type="Proteomes" id="UP001501074">
    <property type="component" value="Unassembled WGS sequence"/>
</dbReference>
<accession>A0ABP7A9I9</accession>
<evidence type="ECO:0000313" key="1">
    <source>
        <dbReference type="EMBL" id="GAA3627557.1"/>
    </source>
</evidence>
<protein>
    <submittedName>
        <fullName evidence="1">Uncharacterized protein</fullName>
    </submittedName>
</protein>